<feature type="domain" description="Ricin B lectin" evidence="2">
    <location>
        <begin position="177"/>
        <end position="306"/>
    </location>
</feature>
<organism evidence="3 4">
    <name type="scientific">Candolleomyces aberdarensis</name>
    <dbReference type="NCBI Taxonomy" id="2316362"/>
    <lineage>
        <taxon>Eukaryota</taxon>
        <taxon>Fungi</taxon>
        <taxon>Dikarya</taxon>
        <taxon>Basidiomycota</taxon>
        <taxon>Agaricomycotina</taxon>
        <taxon>Agaricomycetes</taxon>
        <taxon>Agaricomycetidae</taxon>
        <taxon>Agaricales</taxon>
        <taxon>Agaricineae</taxon>
        <taxon>Psathyrellaceae</taxon>
        <taxon>Candolleomyces</taxon>
    </lineage>
</organism>
<keyword evidence="4" id="KW-1185">Reference proteome</keyword>
<dbReference type="AlphaFoldDB" id="A0A4Q2CXM6"/>
<dbReference type="InterPro" id="IPR000772">
    <property type="entry name" value="Ricin_B_lectin"/>
</dbReference>
<dbReference type="SMART" id="SM00458">
    <property type="entry name" value="RICIN"/>
    <property type="match status" value="1"/>
</dbReference>
<dbReference type="Gene3D" id="2.80.10.50">
    <property type="match status" value="1"/>
</dbReference>
<protein>
    <recommendedName>
        <fullName evidence="2">Ricin B lectin domain-containing protein</fullName>
    </recommendedName>
</protein>
<name>A0A4Q2CXM6_9AGAR</name>
<evidence type="ECO:0000259" key="2">
    <source>
        <dbReference type="SMART" id="SM00458"/>
    </source>
</evidence>
<feature type="chain" id="PRO_5020625503" description="Ricin B lectin domain-containing protein" evidence="1">
    <location>
        <begin position="19"/>
        <end position="307"/>
    </location>
</feature>
<evidence type="ECO:0000313" key="3">
    <source>
        <dbReference type="EMBL" id="RXW11557.1"/>
    </source>
</evidence>
<dbReference type="SUPFAM" id="SSF50370">
    <property type="entry name" value="Ricin B-like lectins"/>
    <property type="match status" value="1"/>
</dbReference>
<evidence type="ECO:0000256" key="1">
    <source>
        <dbReference type="SAM" id="SignalP"/>
    </source>
</evidence>
<dbReference type="Pfam" id="PF00652">
    <property type="entry name" value="Ricin_B_lectin"/>
    <property type="match status" value="1"/>
</dbReference>
<gene>
    <name evidence="3" type="ORF">EST38_g14298</name>
</gene>
<keyword evidence="1" id="KW-0732">Signal</keyword>
<sequence>MRVHSALLSLLFATLALAQTYVVHNNCPSAIDLFIGQDSQGSLPRGARLTRTGLGTSAGFFYATNNGGGVVNGQLLAARAGFFFEPNYWYYYIVRDLNSNNFNTGISITPNQPEANGYCRTARCDSGDCTTAYTTPPVFHGGPNPPGSPPTSPPLYQCPTDPSTVSFDITWPSEVGTPVYHNFNPNKCIDVRGDVRANGTPVQIYDCNGTPAQRWVIRSGSTKVRLANSNFCLDAGSSPANGVQMKIWQCFDNLAAQQWTFTSDNRITLGGTPLCLDLTQGNTANSNVLQTWECGNFNTNQAWSINA</sequence>
<reference evidence="3 4" key="1">
    <citation type="submission" date="2019-01" db="EMBL/GenBank/DDBJ databases">
        <title>Draft genome sequence of Psathyrella aberdarensis IHI B618.</title>
        <authorList>
            <person name="Buettner E."/>
            <person name="Kellner H."/>
        </authorList>
    </citation>
    <scope>NUCLEOTIDE SEQUENCE [LARGE SCALE GENOMIC DNA]</scope>
    <source>
        <strain evidence="3 4">IHI B618</strain>
    </source>
</reference>
<dbReference type="PROSITE" id="PS50231">
    <property type="entry name" value="RICIN_B_LECTIN"/>
    <property type="match status" value="1"/>
</dbReference>
<dbReference type="Proteomes" id="UP000290288">
    <property type="component" value="Unassembled WGS sequence"/>
</dbReference>
<dbReference type="OrthoDB" id="6770063at2759"/>
<dbReference type="CDD" id="cd00161">
    <property type="entry name" value="beta-trefoil_Ricin-like"/>
    <property type="match status" value="1"/>
</dbReference>
<evidence type="ECO:0000313" key="4">
    <source>
        <dbReference type="Proteomes" id="UP000290288"/>
    </source>
</evidence>
<feature type="signal peptide" evidence="1">
    <location>
        <begin position="1"/>
        <end position="18"/>
    </location>
</feature>
<dbReference type="InterPro" id="IPR035992">
    <property type="entry name" value="Ricin_B-like_lectins"/>
</dbReference>
<accession>A0A4Q2CXM6</accession>
<proteinExistence type="predicted"/>
<comment type="caution">
    <text evidence="3">The sequence shown here is derived from an EMBL/GenBank/DDBJ whole genome shotgun (WGS) entry which is preliminary data.</text>
</comment>
<dbReference type="EMBL" id="SDEE01001793">
    <property type="protein sequence ID" value="RXW11557.1"/>
    <property type="molecule type" value="Genomic_DNA"/>
</dbReference>